<protein>
    <submittedName>
        <fullName evidence="1">DUF924 domain-containing protein</fullName>
    </submittedName>
</protein>
<accession>A0AAE5LH40</accession>
<name>A0AAE5LH40_9VIBR</name>
<dbReference type="RefSeq" id="WP_171320747.1">
    <property type="nucleotide sequence ID" value="NZ_JBFOMF010000140.1"/>
</dbReference>
<dbReference type="EMBL" id="VTXO01000001">
    <property type="protein sequence ID" value="NOI80103.1"/>
    <property type="molecule type" value="Genomic_DNA"/>
</dbReference>
<dbReference type="Proteomes" id="UP000572722">
    <property type="component" value="Unassembled WGS sequence"/>
</dbReference>
<evidence type="ECO:0000313" key="2">
    <source>
        <dbReference type="Proteomes" id="UP000572722"/>
    </source>
</evidence>
<evidence type="ECO:0000313" key="1">
    <source>
        <dbReference type="EMBL" id="NOI80103.1"/>
    </source>
</evidence>
<dbReference type="Gene3D" id="1.20.58.320">
    <property type="entry name" value="TPR-like"/>
    <property type="match status" value="1"/>
</dbReference>
<gene>
    <name evidence="1" type="ORF">F0237_05430</name>
</gene>
<sequence>MSTLPNATDVLDFWFNELEPKDWFVSSSELDKTITFRFGDLLKSAAQSELFTWRDSAKGRLAEVIVLDQFSRNIYRNTPKAFAQDPLALALAQEAISLGLDQELETKQRSFLYMPFMHSESAIIHQQAVELFNVVGMENNYEFELKHKVIIDRFGRYPHRNDILGRSSSPEEVEFLTQPGSSF</sequence>
<comment type="caution">
    <text evidence="1">The sequence shown here is derived from an EMBL/GenBank/DDBJ whole genome shotgun (WGS) entry which is preliminary data.</text>
</comment>
<reference evidence="1 2" key="1">
    <citation type="submission" date="2019-08" db="EMBL/GenBank/DDBJ databases">
        <title>Draft genome sequencing and comparative genomics of hatchery-associated Vibrios.</title>
        <authorList>
            <person name="Kehlet-Delgado H."/>
            <person name="Mueller R.S."/>
        </authorList>
    </citation>
    <scope>NUCLEOTIDE SEQUENCE [LARGE SCALE GENOMIC DNA]</scope>
    <source>
        <strain evidence="1 2">01-65-5-1</strain>
    </source>
</reference>
<dbReference type="InterPro" id="IPR010323">
    <property type="entry name" value="DUF924"/>
</dbReference>
<dbReference type="AlphaFoldDB" id="A0AAE5LH40"/>
<dbReference type="Gene3D" id="1.25.40.10">
    <property type="entry name" value="Tetratricopeptide repeat domain"/>
    <property type="match status" value="1"/>
</dbReference>
<organism evidence="1 2">
    <name type="scientific">Vibrio tubiashii</name>
    <dbReference type="NCBI Taxonomy" id="29498"/>
    <lineage>
        <taxon>Bacteria</taxon>
        <taxon>Pseudomonadati</taxon>
        <taxon>Pseudomonadota</taxon>
        <taxon>Gammaproteobacteria</taxon>
        <taxon>Vibrionales</taxon>
        <taxon>Vibrionaceae</taxon>
        <taxon>Vibrio</taxon>
        <taxon>Vibrio oreintalis group</taxon>
    </lineage>
</organism>
<dbReference type="SUPFAM" id="SSF48452">
    <property type="entry name" value="TPR-like"/>
    <property type="match status" value="1"/>
</dbReference>
<proteinExistence type="predicted"/>
<dbReference type="Pfam" id="PF06041">
    <property type="entry name" value="DUF924"/>
    <property type="match status" value="1"/>
</dbReference>
<dbReference type="InterPro" id="IPR011990">
    <property type="entry name" value="TPR-like_helical_dom_sf"/>
</dbReference>